<dbReference type="PANTHER" id="PTHR42847:SF4">
    <property type="entry name" value="ALKANESULFONATE MONOOXYGENASE-RELATED"/>
    <property type="match status" value="1"/>
</dbReference>
<evidence type="ECO:0000256" key="4">
    <source>
        <dbReference type="ARBA" id="ARBA00023033"/>
    </source>
</evidence>
<keyword evidence="2" id="KW-0288">FMN</keyword>
<dbReference type="InterPro" id="IPR050172">
    <property type="entry name" value="SsuD_RutA_monooxygenase"/>
</dbReference>
<evidence type="ECO:0000313" key="8">
    <source>
        <dbReference type="EMBL" id="CAB5028664.1"/>
    </source>
</evidence>
<dbReference type="GO" id="GO:0008726">
    <property type="term" value="F:alkanesulfonate monooxygenase activity"/>
    <property type="evidence" value="ECO:0007669"/>
    <property type="project" value="TreeGrafter"/>
</dbReference>
<evidence type="ECO:0000256" key="2">
    <source>
        <dbReference type="ARBA" id="ARBA00022643"/>
    </source>
</evidence>
<gene>
    <name evidence="6" type="ORF">UFOPK3605_00951</name>
    <name evidence="7" type="ORF">UFOPK3897_01486</name>
    <name evidence="8" type="ORF">UFOPK4121_01150</name>
</gene>
<dbReference type="EMBL" id="CAFBMM010000044">
    <property type="protein sequence ID" value="CAB4908721.1"/>
    <property type="molecule type" value="Genomic_DNA"/>
</dbReference>
<protein>
    <submittedName>
        <fullName evidence="7">Unannotated protein</fullName>
    </submittedName>
</protein>
<evidence type="ECO:0000259" key="5">
    <source>
        <dbReference type="Pfam" id="PF00296"/>
    </source>
</evidence>
<proteinExistence type="predicted"/>
<dbReference type="Gene3D" id="3.20.20.30">
    <property type="entry name" value="Luciferase-like domain"/>
    <property type="match status" value="2"/>
</dbReference>
<feature type="domain" description="Luciferase-like" evidence="5">
    <location>
        <begin position="3"/>
        <end position="131"/>
    </location>
</feature>
<keyword evidence="3" id="KW-0560">Oxidoreductase</keyword>
<accession>A0A6J7N7C8</accession>
<reference evidence="7" key="1">
    <citation type="submission" date="2020-05" db="EMBL/GenBank/DDBJ databases">
        <authorList>
            <person name="Chiriac C."/>
            <person name="Salcher M."/>
            <person name="Ghai R."/>
            <person name="Kavagutti S V."/>
        </authorList>
    </citation>
    <scope>NUCLEOTIDE SEQUENCE</scope>
</reference>
<evidence type="ECO:0000313" key="7">
    <source>
        <dbReference type="EMBL" id="CAB4986872.1"/>
    </source>
</evidence>
<dbReference type="Pfam" id="PF00296">
    <property type="entry name" value="Bac_luciferase"/>
    <property type="match status" value="1"/>
</dbReference>
<dbReference type="InterPro" id="IPR011251">
    <property type="entry name" value="Luciferase-like_dom"/>
</dbReference>
<dbReference type="AlphaFoldDB" id="A0A6J7N7C8"/>
<sequence>MRIGLTLPSFVEDPDVAIQMALAAEAAEIDGVFVYDHLFRRGSDGTRRPALEGVALLGAIASATSRITVGAMVMRSWLRPAASLASSLASVARIAPNRVKAGIGAGDSESREENESFGLGFGTLDERIKQLELSVKATQGAGVSTWVGGTNSRVVELAAQYANGWNGWGLDLETFSRLANNLITKAASSPFEISWGGLVAMAANDEQAAEKVQSSSQGSEVLVGCPAVLAERFIRYRDAGADWVVVGPLDSENLANAGYLGEVRTILATK</sequence>
<dbReference type="EMBL" id="CAFBPQ010000039">
    <property type="protein sequence ID" value="CAB5028664.1"/>
    <property type="molecule type" value="Genomic_DNA"/>
</dbReference>
<organism evidence="7">
    <name type="scientific">freshwater metagenome</name>
    <dbReference type="NCBI Taxonomy" id="449393"/>
    <lineage>
        <taxon>unclassified sequences</taxon>
        <taxon>metagenomes</taxon>
        <taxon>ecological metagenomes</taxon>
    </lineage>
</organism>
<dbReference type="InterPro" id="IPR036661">
    <property type="entry name" value="Luciferase-like_sf"/>
</dbReference>
<keyword evidence="1" id="KW-0285">Flavoprotein</keyword>
<dbReference type="SUPFAM" id="SSF51679">
    <property type="entry name" value="Bacterial luciferase-like"/>
    <property type="match status" value="1"/>
</dbReference>
<dbReference type="EMBL" id="CAFBOF010000050">
    <property type="protein sequence ID" value="CAB4986872.1"/>
    <property type="molecule type" value="Genomic_DNA"/>
</dbReference>
<dbReference type="PANTHER" id="PTHR42847">
    <property type="entry name" value="ALKANESULFONATE MONOOXYGENASE"/>
    <property type="match status" value="1"/>
</dbReference>
<evidence type="ECO:0000256" key="1">
    <source>
        <dbReference type="ARBA" id="ARBA00022630"/>
    </source>
</evidence>
<keyword evidence="4" id="KW-0503">Monooxygenase</keyword>
<dbReference type="GO" id="GO:0046306">
    <property type="term" value="P:alkanesulfonate catabolic process"/>
    <property type="evidence" value="ECO:0007669"/>
    <property type="project" value="TreeGrafter"/>
</dbReference>
<name>A0A6J7N7C8_9ZZZZ</name>
<evidence type="ECO:0000256" key="3">
    <source>
        <dbReference type="ARBA" id="ARBA00023002"/>
    </source>
</evidence>
<evidence type="ECO:0000313" key="6">
    <source>
        <dbReference type="EMBL" id="CAB4908721.1"/>
    </source>
</evidence>